<evidence type="ECO:0000259" key="1">
    <source>
        <dbReference type="Pfam" id="PF07992"/>
    </source>
</evidence>
<gene>
    <name evidence="3" type="primary">gltA</name>
    <name evidence="3" type="ORF">H9874_06975</name>
</gene>
<dbReference type="InterPro" id="IPR006004">
    <property type="entry name" value="SudA-like"/>
</dbReference>
<dbReference type="EC" id="1.4.1.13" evidence="3"/>
<dbReference type="EMBL" id="DXGI01000263">
    <property type="protein sequence ID" value="HIW78870.1"/>
    <property type="molecule type" value="Genomic_DNA"/>
</dbReference>
<evidence type="ECO:0000313" key="3">
    <source>
        <dbReference type="EMBL" id="HIW78870.1"/>
    </source>
</evidence>
<dbReference type="InterPro" id="IPR023753">
    <property type="entry name" value="FAD/NAD-binding_dom"/>
</dbReference>
<dbReference type="PANTHER" id="PTHR42783">
    <property type="entry name" value="GLUTAMATE SYNTHASE [NADPH] SMALL CHAIN"/>
    <property type="match status" value="1"/>
</dbReference>
<evidence type="ECO:0000259" key="2">
    <source>
        <dbReference type="Pfam" id="PF14691"/>
    </source>
</evidence>
<dbReference type="Gene3D" id="1.10.1060.10">
    <property type="entry name" value="Alpha-helical ferredoxin"/>
    <property type="match status" value="1"/>
</dbReference>
<dbReference type="InterPro" id="IPR009051">
    <property type="entry name" value="Helical_ferredxn"/>
</dbReference>
<reference evidence="3" key="1">
    <citation type="journal article" date="2021" name="PeerJ">
        <title>Extensive microbial diversity within the chicken gut microbiome revealed by metagenomics and culture.</title>
        <authorList>
            <person name="Gilroy R."/>
            <person name="Ravi A."/>
            <person name="Getino M."/>
            <person name="Pursley I."/>
            <person name="Horton D.L."/>
            <person name="Alikhan N.F."/>
            <person name="Baker D."/>
            <person name="Gharbi K."/>
            <person name="Hall N."/>
            <person name="Watson M."/>
            <person name="Adriaenssens E.M."/>
            <person name="Foster-Nyarko E."/>
            <person name="Jarju S."/>
            <person name="Secka A."/>
            <person name="Antonio M."/>
            <person name="Oren A."/>
            <person name="Chaudhuri R.R."/>
            <person name="La Ragione R."/>
            <person name="Hildebrand F."/>
            <person name="Pallen M.J."/>
        </authorList>
    </citation>
    <scope>NUCLEOTIDE SEQUENCE</scope>
    <source>
        <strain evidence="3">ChiSxjej5B17-1746</strain>
    </source>
</reference>
<accession>A0A9D1UA41</accession>
<sequence length="473" mass="50896">MTNTENKKPAKTPRVAMPCQPADVRARNFKEVALGYSLEQAQLEASRCLQCKNPRCRQGCPVEVRIPEFIAQVVKGDLAEAYRILKSTNSLPAVCGRVCPQENQCEGKCILGVKGEPVAIGRLERFVADNAMKNPCVGLTENDTCAITNPDLKVACIGSGPSSITVAGYLAARGIKVTVFEALHEPGGVLIYGIPAFRLPKDVVAAELDGLRHNNVEFRTNWVGGRTISVQQLFDEGYKAVFIGVGAGLPQFLGVPGENLIGVFSANEYLTRVNLGRAYDFPNYDTPCYPGKHVTVFGAGNVAMDAARTALRLGAESSTIIYRRSRAEMPARHEEIEHAEEEGVKLMELVAPVRFNANENGVLGSVTLQRMELGEPDASGRRRPVPIEGEVFEHVTDLAVVAVGTRSNPILLEATEGLELNKRGYIVVNEETGETSIPNVFAGGDIVTGAATVILAMGAGRRAAQEIANRLLG</sequence>
<comment type="caution">
    <text evidence="3">The sequence shown here is derived from an EMBL/GenBank/DDBJ whole genome shotgun (WGS) entry which is preliminary data.</text>
</comment>
<dbReference type="SUPFAM" id="SSF46548">
    <property type="entry name" value="alpha-helical ferredoxin"/>
    <property type="match status" value="1"/>
</dbReference>
<dbReference type="InterPro" id="IPR028261">
    <property type="entry name" value="DPD_II"/>
</dbReference>
<reference evidence="3" key="2">
    <citation type="submission" date="2021-04" db="EMBL/GenBank/DDBJ databases">
        <authorList>
            <person name="Gilroy R."/>
        </authorList>
    </citation>
    <scope>NUCLEOTIDE SEQUENCE</scope>
    <source>
        <strain evidence="3">ChiSxjej5B17-1746</strain>
    </source>
</reference>
<dbReference type="GO" id="GO:0051536">
    <property type="term" value="F:iron-sulfur cluster binding"/>
    <property type="evidence" value="ECO:0007669"/>
    <property type="project" value="InterPro"/>
</dbReference>
<dbReference type="Pfam" id="PF07992">
    <property type="entry name" value="Pyr_redox_2"/>
    <property type="match status" value="1"/>
</dbReference>
<dbReference type="InterPro" id="IPR036188">
    <property type="entry name" value="FAD/NAD-bd_sf"/>
</dbReference>
<dbReference type="Proteomes" id="UP000824264">
    <property type="component" value="Unassembled WGS sequence"/>
</dbReference>
<dbReference type="Gene3D" id="3.50.50.60">
    <property type="entry name" value="FAD/NAD(P)-binding domain"/>
    <property type="match status" value="2"/>
</dbReference>
<dbReference type="SUPFAM" id="SSF51971">
    <property type="entry name" value="Nucleotide-binding domain"/>
    <property type="match status" value="1"/>
</dbReference>
<dbReference type="GO" id="GO:0004355">
    <property type="term" value="F:glutamate synthase (NADPH) activity"/>
    <property type="evidence" value="ECO:0007669"/>
    <property type="project" value="UniProtKB-EC"/>
</dbReference>
<organism evidence="3 4">
    <name type="scientific">Candidatus Bilophila faecipullorum</name>
    <dbReference type="NCBI Taxonomy" id="2838482"/>
    <lineage>
        <taxon>Bacteria</taxon>
        <taxon>Pseudomonadati</taxon>
        <taxon>Thermodesulfobacteriota</taxon>
        <taxon>Desulfovibrionia</taxon>
        <taxon>Desulfovibrionales</taxon>
        <taxon>Desulfovibrionaceae</taxon>
        <taxon>Bilophila</taxon>
    </lineage>
</organism>
<name>A0A9D1UA41_9BACT</name>
<dbReference type="Pfam" id="PF14691">
    <property type="entry name" value="Fer4_20"/>
    <property type="match status" value="1"/>
</dbReference>
<protein>
    <submittedName>
        <fullName evidence="3">NADPH-dependent glutamate synthase</fullName>
        <ecNumber evidence="3">1.4.1.13</ecNumber>
    </submittedName>
</protein>
<feature type="domain" description="Dihydroprymidine dehydrogenase" evidence="2">
    <location>
        <begin position="25"/>
        <end position="134"/>
    </location>
</feature>
<evidence type="ECO:0000313" key="4">
    <source>
        <dbReference type="Proteomes" id="UP000824264"/>
    </source>
</evidence>
<dbReference type="PANTHER" id="PTHR42783:SF3">
    <property type="entry name" value="GLUTAMATE SYNTHASE [NADPH] SMALL CHAIN-RELATED"/>
    <property type="match status" value="1"/>
</dbReference>
<dbReference type="PRINTS" id="PR00419">
    <property type="entry name" value="ADXRDTASE"/>
</dbReference>
<proteinExistence type="predicted"/>
<dbReference type="NCBIfam" id="TIGR01316">
    <property type="entry name" value="gltA"/>
    <property type="match status" value="1"/>
</dbReference>
<keyword evidence="3" id="KW-0560">Oxidoreductase</keyword>
<dbReference type="AlphaFoldDB" id="A0A9D1UA41"/>
<feature type="domain" description="FAD/NAD(P)-binding" evidence="1">
    <location>
        <begin position="153"/>
        <end position="460"/>
    </location>
</feature>